<dbReference type="Proteomes" id="UP001501496">
    <property type="component" value="Unassembled WGS sequence"/>
</dbReference>
<reference evidence="6" key="1">
    <citation type="journal article" date="2019" name="Int. J. Syst. Evol. Microbiol.">
        <title>The Global Catalogue of Microorganisms (GCM) 10K type strain sequencing project: providing services to taxonomists for standard genome sequencing and annotation.</title>
        <authorList>
            <consortium name="The Broad Institute Genomics Platform"/>
            <consortium name="The Broad Institute Genome Sequencing Center for Infectious Disease"/>
            <person name="Wu L."/>
            <person name="Ma J."/>
        </authorList>
    </citation>
    <scope>NUCLEOTIDE SEQUENCE [LARGE SCALE GENOMIC DNA]</scope>
    <source>
        <strain evidence="6">JCM 17630</strain>
    </source>
</reference>
<feature type="DNA-binding region" description="H-T-H motif" evidence="2">
    <location>
        <begin position="24"/>
        <end position="43"/>
    </location>
</feature>
<evidence type="ECO:0000256" key="2">
    <source>
        <dbReference type="PROSITE-ProRule" id="PRU00335"/>
    </source>
</evidence>
<dbReference type="EMBL" id="BAABCA010000002">
    <property type="protein sequence ID" value="GAA4233393.1"/>
    <property type="molecule type" value="Genomic_DNA"/>
</dbReference>
<evidence type="ECO:0000313" key="5">
    <source>
        <dbReference type="EMBL" id="GAA4233393.1"/>
    </source>
</evidence>
<dbReference type="PANTHER" id="PTHR30328:SF54">
    <property type="entry name" value="HTH-TYPE TRANSCRIPTIONAL REPRESSOR SCO4008"/>
    <property type="match status" value="1"/>
</dbReference>
<feature type="domain" description="HTH tetR-type" evidence="4">
    <location>
        <begin position="1"/>
        <end position="61"/>
    </location>
</feature>
<name>A0ABP8C4D8_9FLAO</name>
<protein>
    <submittedName>
        <fullName evidence="5">TetR/AcrR family transcriptional regulator</fullName>
    </submittedName>
</protein>
<comment type="caution">
    <text evidence="5">The sequence shown here is derived from an EMBL/GenBank/DDBJ whole genome shotgun (WGS) entry which is preliminary data.</text>
</comment>
<accession>A0ABP8C4D8</accession>
<evidence type="ECO:0000259" key="4">
    <source>
        <dbReference type="PROSITE" id="PS50977"/>
    </source>
</evidence>
<feature type="domain" description="HTH cro/C1-type" evidence="3">
    <location>
        <begin position="20"/>
        <end position="68"/>
    </location>
</feature>
<keyword evidence="1 2" id="KW-0238">DNA-binding</keyword>
<dbReference type="CDD" id="cd00093">
    <property type="entry name" value="HTH_XRE"/>
    <property type="match status" value="1"/>
</dbReference>
<dbReference type="Gene3D" id="1.10.357.10">
    <property type="entry name" value="Tetracycline Repressor, domain 2"/>
    <property type="match status" value="1"/>
</dbReference>
<dbReference type="InterPro" id="IPR009057">
    <property type="entry name" value="Homeodomain-like_sf"/>
</dbReference>
<organism evidence="5 6">
    <name type="scientific">Postechiella marina</name>
    <dbReference type="NCBI Taxonomy" id="943941"/>
    <lineage>
        <taxon>Bacteria</taxon>
        <taxon>Pseudomonadati</taxon>
        <taxon>Bacteroidota</taxon>
        <taxon>Flavobacteriia</taxon>
        <taxon>Flavobacteriales</taxon>
        <taxon>Flavobacteriaceae</taxon>
        <taxon>Postechiella</taxon>
    </lineage>
</organism>
<sequence>MIKKAEILKCSITNFTKFGSKRFTLDELARALGISKKTIYRYFKNKEDLVTCSIETLLNDYKEEINKIVASNGNDPILCVILIYKRGFEYLKYFKPSFIFGLEKYYPKASKLFNGFSNELASSIIYNLLTQAQTSGDIRPDVNVELVVKVYFFRIDNILFKTNNLFDLYGKQQLFKHMVVNNLKGVATSQYSNPYFNDF</sequence>
<gene>
    <name evidence="5" type="ORF">GCM10022291_10260</name>
</gene>
<proteinExistence type="predicted"/>
<dbReference type="InterPro" id="IPR001387">
    <property type="entry name" value="Cro/C1-type_HTH"/>
</dbReference>
<dbReference type="SUPFAM" id="SSF46689">
    <property type="entry name" value="Homeodomain-like"/>
    <property type="match status" value="1"/>
</dbReference>
<keyword evidence="6" id="KW-1185">Reference proteome</keyword>
<dbReference type="PROSITE" id="PS50977">
    <property type="entry name" value="HTH_TETR_2"/>
    <property type="match status" value="1"/>
</dbReference>
<dbReference type="Pfam" id="PF00440">
    <property type="entry name" value="TetR_N"/>
    <property type="match status" value="1"/>
</dbReference>
<evidence type="ECO:0000313" key="6">
    <source>
        <dbReference type="Proteomes" id="UP001501496"/>
    </source>
</evidence>
<dbReference type="InterPro" id="IPR001647">
    <property type="entry name" value="HTH_TetR"/>
</dbReference>
<evidence type="ECO:0000259" key="3">
    <source>
        <dbReference type="PROSITE" id="PS50943"/>
    </source>
</evidence>
<evidence type="ECO:0000256" key="1">
    <source>
        <dbReference type="ARBA" id="ARBA00023125"/>
    </source>
</evidence>
<dbReference type="RefSeq" id="WP_344787032.1">
    <property type="nucleotide sequence ID" value="NZ_BAABCA010000002.1"/>
</dbReference>
<dbReference type="PANTHER" id="PTHR30328">
    <property type="entry name" value="TRANSCRIPTIONAL REPRESSOR"/>
    <property type="match status" value="1"/>
</dbReference>
<dbReference type="PROSITE" id="PS50943">
    <property type="entry name" value="HTH_CROC1"/>
    <property type="match status" value="1"/>
</dbReference>
<dbReference type="InterPro" id="IPR050109">
    <property type="entry name" value="HTH-type_TetR-like_transc_reg"/>
</dbReference>